<evidence type="ECO:0000256" key="1">
    <source>
        <dbReference type="SAM" id="MobiDB-lite"/>
    </source>
</evidence>
<proteinExistence type="predicted"/>
<feature type="compositionally biased region" description="Low complexity" evidence="1">
    <location>
        <begin position="640"/>
        <end position="655"/>
    </location>
</feature>
<evidence type="ECO:0000313" key="2">
    <source>
        <dbReference type="EMBL" id="KXZ41530.1"/>
    </source>
</evidence>
<organism evidence="2 3">
    <name type="scientific">Gonium pectorale</name>
    <name type="common">Green alga</name>
    <dbReference type="NCBI Taxonomy" id="33097"/>
    <lineage>
        <taxon>Eukaryota</taxon>
        <taxon>Viridiplantae</taxon>
        <taxon>Chlorophyta</taxon>
        <taxon>core chlorophytes</taxon>
        <taxon>Chlorophyceae</taxon>
        <taxon>CS clade</taxon>
        <taxon>Chlamydomonadales</taxon>
        <taxon>Volvocaceae</taxon>
        <taxon>Gonium</taxon>
    </lineage>
</organism>
<reference evidence="3" key="1">
    <citation type="journal article" date="2016" name="Nat. Commun.">
        <title>The Gonium pectorale genome demonstrates co-option of cell cycle regulation during the evolution of multicellularity.</title>
        <authorList>
            <person name="Hanschen E.R."/>
            <person name="Marriage T.N."/>
            <person name="Ferris P.J."/>
            <person name="Hamaji T."/>
            <person name="Toyoda A."/>
            <person name="Fujiyama A."/>
            <person name="Neme R."/>
            <person name="Noguchi H."/>
            <person name="Minakuchi Y."/>
            <person name="Suzuki M."/>
            <person name="Kawai-Toyooka H."/>
            <person name="Smith D.R."/>
            <person name="Sparks H."/>
            <person name="Anderson J."/>
            <person name="Bakaric R."/>
            <person name="Luria V."/>
            <person name="Karger A."/>
            <person name="Kirschner M.W."/>
            <person name="Durand P.M."/>
            <person name="Michod R.E."/>
            <person name="Nozaki H."/>
            <person name="Olson B.J."/>
        </authorList>
    </citation>
    <scope>NUCLEOTIDE SEQUENCE [LARGE SCALE GENOMIC DNA]</scope>
    <source>
        <strain evidence="3">NIES-2863</strain>
    </source>
</reference>
<comment type="caution">
    <text evidence="2">The sequence shown here is derived from an EMBL/GenBank/DDBJ whole genome shotgun (WGS) entry which is preliminary data.</text>
</comment>
<gene>
    <name evidence="2" type="ORF">GPECTOR_411g254</name>
</gene>
<evidence type="ECO:0000313" key="3">
    <source>
        <dbReference type="Proteomes" id="UP000075714"/>
    </source>
</evidence>
<feature type="region of interest" description="Disordered" evidence="1">
    <location>
        <begin position="629"/>
        <end position="655"/>
    </location>
</feature>
<keyword evidence="3" id="KW-1185">Reference proteome</keyword>
<dbReference type="EMBL" id="LSYV01000408">
    <property type="protein sequence ID" value="KXZ41530.1"/>
    <property type="molecule type" value="Genomic_DNA"/>
</dbReference>
<sequence length="655" mass="70803">MTNLAQSVNCDPIMLLAGVLPVASAFLGPAVRISPSPFHETWKVPLLVHTVVLAYSGAGKSNAFRVLEEAMKAAMAVIRELQRQKNDRAPLLPDLRIAAKNLPSLLQQLKQRPDFTVLAFAEEIGTILDGLPNLNAAQTASSEHASRAQVPNLLDGTRVAFGTKSDGVDQALDFTHYPTGGYTQPDIFLRKYMAPGNNDDGVFNRHIGFNIAGQSGVEGLKTILVTDAERRNMAYTMATAELERSLSTRGASGCEWVSDSQSVPPSQPSQPIDGEASWSRPTEPIVSEALLMLVQLFVDCFLFGHRIGDDGQICLVKGKDMYLGTAGDVEKARARPEEDKLREPASGYEVFEVEHDSKQVLVNVLQSNNLGRVIGSFSKSKEMVMKVGDLTYILNSFIRHPNHREDFGASKAKGPRMVVPKNYTECAVAPCAKYAFPDLTCVNSLYNLEQNPSSATPMETLAAQIEDGSQITDDDKEMLDANRKAANAPPQSQSLSDDALLIRKMFLHASWKAANRDSVTFTANSLREKKVLRSKTNADLIVRLLELVYMGDERLGVPRLLKAVTKTGVKVTCEKILPRQDEAGSLAAVSASLSKLNMLLTDWVPSPLLASFVPSETTALGRLAEVASAASDPGGSPLCTSDGDTATAADGASNE</sequence>
<accession>A0A150FWW3</accession>
<dbReference type="AlphaFoldDB" id="A0A150FWW3"/>
<name>A0A150FWW3_GONPE</name>
<dbReference type="Proteomes" id="UP000075714">
    <property type="component" value="Unassembled WGS sequence"/>
</dbReference>
<feature type="region of interest" description="Disordered" evidence="1">
    <location>
        <begin position="253"/>
        <end position="279"/>
    </location>
</feature>
<protein>
    <submittedName>
        <fullName evidence="2">Uncharacterized protein</fullName>
    </submittedName>
</protein>